<dbReference type="Proteomes" id="UP001523566">
    <property type="component" value="Unassembled WGS sequence"/>
</dbReference>
<evidence type="ECO:0000313" key="1">
    <source>
        <dbReference type="EMBL" id="MCP1103129.1"/>
    </source>
</evidence>
<name>A0ABT1EBB7_9FIRM</name>
<gene>
    <name evidence="1" type="ORF">NK125_11945</name>
</gene>
<protein>
    <recommendedName>
        <fullName evidence="3">UvrD-like helicase C-terminal domain-containing protein</fullName>
    </recommendedName>
</protein>
<comment type="caution">
    <text evidence="1">The sequence shown here is derived from an EMBL/GenBank/DDBJ whole genome shotgun (WGS) entry which is preliminary data.</text>
</comment>
<proteinExistence type="predicted"/>
<accession>A0ABT1EBB7</accession>
<dbReference type="EMBL" id="JAMZFW010000018">
    <property type="protein sequence ID" value="MCP1103129.1"/>
    <property type="molecule type" value="Genomic_DNA"/>
</dbReference>
<organism evidence="1 2">
    <name type="scientific">Aequitasia blattaphilus</name>
    <dbReference type="NCBI Taxonomy" id="2949332"/>
    <lineage>
        <taxon>Bacteria</taxon>
        <taxon>Bacillati</taxon>
        <taxon>Bacillota</taxon>
        <taxon>Clostridia</taxon>
        <taxon>Lachnospirales</taxon>
        <taxon>Lachnospiraceae</taxon>
        <taxon>Aequitasia</taxon>
    </lineage>
</organism>
<evidence type="ECO:0008006" key="3">
    <source>
        <dbReference type="Google" id="ProtNLM"/>
    </source>
</evidence>
<evidence type="ECO:0000313" key="2">
    <source>
        <dbReference type="Proteomes" id="UP001523566"/>
    </source>
</evidence>
<sequence>MILLHNGGWNNYNFDYLLNMEIYETLTPAKKKSYDNILHRTKKLFYVCCTRARENLVVFYPEPTQEVISGAQELFGKENCVNLDD</sequence>
<dbReference type="Gene3D" id="3.30.160.800">
    <property type="match status" value="1"/>
</dbReference>
<keyword evidence="2" id="KW-1185">Reference proteome</keyword>
<reference evidence="1 2" key="1">
    <citation type="journal article" date="2022" name="Genome Biol. Evol.">
        <title>Host diet, physiology and behaviors set the stage for Lachnospiraceae cladogenesis.</title>
        <authorList>
            <person name="Vera-Ponce De Leon A."/>
            <person name="Schneider M."/>
            <person name="Jahnes B.C."/>
            <person name="Sadowski V."/>
            <person name="Camuy-Velez L.A."/>
            <person name="Duan J."/>
            <person name="Sabree Z.L."/>
        </authorList>
    </citation>
    <scope>NUCLEOTIDE SEQUENCE [LARGE SCALE GENOMIC DNA]</scope>
    <source>
        <strain evidence="1 2">PAL113</strain>
    </source>
</reference>